<feature type="region of interest" description="Disordered" evidence="1">
    <location>
        <begin position="1"/>
        <end position="25"/>
    </location>
</feature>
<dbReference type="KEGG" id="apol:K9D25_01395"/>
<dbReference type="EMBL" id="CP083239">
    <property type="protein sequence ID" value="UOK71415.1"/>
    <property type="molecule type" value="Genomic_DNA"/>
</dbReference>
<keyword evidence="2" id="KW-1133">Transmembrane helix</keyword>
<feature type="compositionally biased region" description="Low complexity" evidence="1">
    <location>
        <begin position="242"/>
        <end position="268"/>
    </location>
</feature>
<evidence type="ECO:0000313" key="3">
    <source>
        <dbReference type="EMBL" id="UOK71415.1"/>
    </source>
</evidence>
<proteinExistence type="predicted"/>
<dbReference type="RefSeq" id="WP_244378530.1">
    <property type="nucleotide sequence ID" value="NZ_CP083239.1"/>
</dbReference>
<evidence type="ECO:0000313" key="4">
    <source>
        <dbReference type="Proteomes" id="UP000831684"/>
    </source>
</evidence>
<feature type="region of interest" description="Disordered" evidence="1">
    <location>
        <begin position="234"/>
        <end position="268"/>
    </location>
</feature>
<organism evidence="3 4">
    <name type="scientific">Ancylobacter polymorphus</name>
    <dbReference type="NCBI Taxonomy" id="223390"/>
    <lineage>
        <taxon>Bacteria</taxon>
        <taxon>Pseudomonadati</taxon>
        <taxon>Pseudomonadota</taxon>
        <taxon>Alphaproteobacteria</taxon>
        <taxon>Hyphomicrobiales</taxon>
        <taxon>Xanthobacteraceae</taxon>
        <taxon>Ancylobacter</taxon>
    </lineage>
</organism>
<sequence length="268" mass="28540">MNKHVEPPAVRGAKTSEPVVRRGSANVAAHEARRAKLFKNARRHSRRVRFLRVALPLGVITAIGVTVAINYLDPFTLAVDLPFDLGRVSLSGTQVKMEFPRLHGFTADNRGYDVSAFSASQDLTQPNRITLDKIEAKLELADKGWANLTAIGGSYDTKTENLTLDGGVIFDTSSGYGGRLKEAEIDVKGGTLVSKSPVELTYLDGKLTADTLEVSQKDSRALLVGNVQLDFKMPAPEKPATEKPATPAPAAVAAPDAATPAPAVGSNP</sequence>
<accession>A0A9E6ZZ90</accession>
<protein>
    <recommendedName>
        <fullName evidence="5">LPS export ABC transporter periplasmic protein LptC</fullName>
    </recommendedName>
</protein>
<keyword evidence="2" id="KW-0472">Membrane</keyword>
<dbReference type="AlphaFoldDB" id="A0A9E6ZZ90"/>
<evidence type="ECO:0000256" key="2">
    <source>
        <dbReference type="SAM" id="Phobius"/>
    </source>
</evidence>
<reference evidence="3" key="1">
    <citation type="submission" date="2021-09" db="EMBL/GenBank/DDBJ databases">
        <title>Network and meta-omics reveal the key degrader and cooperation patterns in an efficient 1,4-dioxane-degrading microbial community.</title>
        <authorList>
            <person name="Dai C."/>
        </authorList>
    </citation>
    <scope>NUCLEOTIDE SEQUENCE</scope>
    <source>
        <strain evidence="3">ZM13</strain>
    </source>
</reference>
<evidence type="ECO:0000256" key="1">
    <source>
        <dbReference type="SAM" id="MobiDB-lite"/>
    </source>
</evidence>
<gene>
    <name evidence="3" type="ORF">K9D25_01395</name>
</gene>
<dbReference type="Proteomes" id="UP000831684">
    <property type="component" value="Chromosome"/>
</dbReference>
<feature type="transmembrane region" description="Helical" evidence="2">
    <location>
        <begin position="50"/>
        <end position="72"/>
    </location>
</feature>
<evidence type="ECO:0008006" key="5">
    <source>
        <dbReference type="Google" id="ProtNLM"/>
    </source>
</evidence>
<keyword evidence="2" id="KW-0812">Transmembrane</keyword>
<name>A0A9E6ZZ90_9HYPH</name>